<evidence type="ECO:0000256" key="3">
    <source>
        <dbReference type="ARBA" id="ARBA00022449"/>
    </source>
</evidence>
<organism evidence="11 12">
    <name type="scientific">Diaphorina citri</name>
    <name type="common">Asian citrus psyllid</name>
    <dbReference type="NCBI Taxonomy" id="121845"/>
    <lineage>
        <taxon>Eukaryota</taxon>
        <taxon>Metazoa</taxon>
        <taxon>Ecdysozoa</taxon>
        <taxon>Arthropoda</taxon>
        <taxon>Hexapoda</taxon>
        <taxon>Insecta</taxon>
        <taxon>Pterygota</taxon>
        <taxon>Neoptera</taxon>
        <taxon>Paraneoptera</taxon>
        <taxon>Hemiptera</taxon>
        <taxon>Sternorrhyncha</taxon>
        <taxon>Psylloidea</taxon>
        <taxon>Psyllidae</taxon>
        <taxon>Diaphorininae</taxon>
        <taxon>Diaphorina</taxon>
    </lineage>
</organism>
<keyword evidence="6 9" id="KW-1133">Transmembrane helix</keyword>
<dbReference type="Gene3D" id="1.20.1420.30">
    <property type="entry name" value="NCX, central ion-binding region"/>
    <property type="match status" value="1"/>
</dbReference>
<proteinExistence type="predicted"/>
<feature type="transmembrane region" description="Helical" evidence="9">
    <location>
        <begin position="116"/>
        <end position="139"/>
    </location>
</feature>
<evidence type="ECO:0000256" key="4">
    <source>
        <dbReference type="ARBA" id="ARBA00022568"/>
    </source>
</evidence>
<dbReference type="InterPro" id="IPR004837">
    <property type="entry name" value="NaCa_Exmemb"/>
</dbReference>
<evidence type="ECO:0000313" key="12">
    <source>
        <dbReference type="RefSeq" id="XP_026683699.1"/>
    </source>
</evidence>
<dbReference type="PaxDb" id="121845-A0A3Q0J5D6"/>
<dbReference type="GO" id="GO:0016020">
    <property type="term" value="C:membrane"/>
    <property type="evidence" value="ECO:0007669"/>
    <property type="project" value="InterPro"/>
</dbReference>
<feature type="transmembrane region" description="Helical" evidence="9">
    <location>
        <begin position="195"/>
        <end position="217"/>
    </location>
</feature>
<dbReference type="InterPro" id="IPR051171">
    <property type="entry name" value="CaCA"/>
</dbReference>
<dbReference type="InterPro" id="IPR044880">
    <property type="entry name" value="NCX_ion-bd_dom_sf"/>
</dbReference>
<keyword evidence="8 9" id="KW-0472">Membrane</keyword>
<dbReference type="Pfam" id="PF01699">
    <property type="entry name" value="Na_Ca_ex"/>
    <property type="match status" value="1"/>
</dbReference>
<comment type="subcellular location">
    <subcellularLocation>
        <location evidence="1">Endomembrane system</location>
        <topology evidence="1">Multi-pass membrane protein</topology>
    </subcellularLocation>
</comment>
<feature type="transmembrane region" description="Helical" evidence="9">
    <location>
        <begin position="47"/>
        <end position="71"/>
    </location>
</feature>
<dbReference type="KEGG" id="dci:103515094"/>
<dbReference type="RefSeq" id="XP_026683699.1">
    <property type="nucleotide sequence ID" value="XM_026827898.1"/>
</dbReference>
<dbReference type="STRING" id="121845.A0A3Q0J5D6"/>
<feature type="transmembrane region" description="Helical" evidence="9">
    <location>
        <begin position="170"/>
        <end position="189"/>
    </location>
</feature>
<keyword evidence="2" id="KW-0813">Transport</keyword>
<sequence length="281" mass="31893">MSYLYKYIVRWVRRDTILSDENGSFNSVEFLEEEPEIVEVRIWNDTVVTLVLLGFGTAVPEIVLSIMEMYWHHFEPGVLSTSTIVGSCVFNLLVVTSICIAALPVPQAKRIHRIQVFAVIGFFTLLAFFWLHVTLSIISPDVIELWEAIITTLLFPILILFAYATDAGWILGTFFWLHVTLSIISPDVIELWEAIITTLLFPVLILFAYATDAGWILGNKHDERQHQLDLESLETEDKMKIEGALFKDGKLDRANLVRFVKEVKKHPGLTDEDAALLAASK</sequence>
<evidence type="ECO:0000256" key="9">
    <source>
        <dbReference type="SAM" id="Phobius"/>
    </source>
</evidence>
<evidence type="ECO:0000256" key="6">
    <source>
        <dbReference type="ARBA" id="ARBA00022989"/>
    </source>
</evidence>
<gene>
    <name evidence="12" type="primary">LOC103515094</name>
</gene>
<keyword evidence="3" id="KW-0050">Antiport</keyword>
<keyword evidence="11" id="KW-1185">Reference proteome</keyword>
<accession>A0A3Q0J5D6</accession>
<keyword evidence="4" id="KW-0106">Calcium</keyword>
<name>A0A3Q0J5D6_DIACI</name>
<feature type="domain" description="Sodium/calcium exchanger membrane region" evidence="10">
    <location>
        <begin position="37"/>
        <end position="163"/>
    </location>
</feature>
<dbReference type="GO" id="GO:0006816">
    <property type="term" value="P:calcium ion transport"/>
    <property type="evidence" value="ECO:0007669"/>
    <property type="project" value="UniProtKB-KW"/>
</dbReference>
<dbReference type="Proteomes" id="UP000079169">
    <property type="component" value="Unplaced"/>
</dbReference>
<evidence type="ECO:0000256" key="8">
    <source>
        <dbReference type="ARBA" id="ARBA00023136"/>
    </source>
</evidence>
<evidence type="ECO:0000256" key="7">
    <source>
        <dbReference type="ARBA" id="ARBA00023065"/>
    </source>
</evidence>
<dbReference type="GeneID" id="103515094"/>
<keyword evidence="5 9" id="KW-0812">Transmembrane</keyword>
<dbReference type="GO" id="GO:0012505">
    <property type="term" value="C:endomembrane system"/>
    <property type="evidence" value="ECO:0007669"/>
    <property type="project" value="UniProtKB-SubCell"/>
</dbReference>
<dbReference type="PANTHER" id="PTHR11878:SF65">
    <property type="entry name" value="NA_CA-EXCHANGE PROTEIN, ISOFORM G"/>
    <property type="match status" value="1"/>
</dbReference>
<dbReference type="AlphaFoldDB" id="A0A3Q0J5D6"/>
<evidence type="ECO:0000259" key="10">
    <source>
        <dbReference type="Pfam" id="PF01699"/>
    </source>
</evidence>
<reference evidence="12" key="1">
    <citation type="submission" date="2025-08" db="UniProtKB">
        <authorList>
            <consortium name="RefSeq"/>
        </authorList>
    </citation>
    <scope>IDENTIFICATION</scope>
</reference>
<feature type="transmembrane region" description="Helical" evidence="9">
    <location>
        <begin position="145"/>
        <end position="163"/>
    </location>
</feature>
<evidence type="ECO:0000313" key="11">
    <source>
        <dbReference type="Proteomes" id="UP000079169"/>
    </source>
</evidence>
<evidence type="ECO:0000256" key="5">
    <source>
        <dbReference type="ARBA" id="ARBA00022692"/>
    </source>
</evidence>
<evidence type="ECO:0000256" key="2">
    <source>
        <dbReference type="ARBA" id="ARBA00022448"/>
    </source>
</evidence>
<dbReference type="GO" id="GO:0015297">
    <property type="term" value="F:antiporter activity"/>
    <property type="evidence" value="ECO:0007669"/>
    <property type="project" value="UniProtKB-KW"/>
</dbReference>
<dbReference type="PANTHER" id="PTHR11878">
    <property type="entry name" value="SODIUM/CALCIUM EXCHANGER"/>
    <property type="match status" value="1"/>
</dbReference>
<protein>
    <submittedName>
        <fullName evidence="12">Uncharacterized protein LOC103515094</fullName>
    </submittedName>
</protein>
<keyword evidence="7" id="KW-0406">Ion transport</keyword>
<keyword evidence="4" id="KW-0109">Calcium transport</keyword>
<evidence type="ECO:0000256" key="1">
    <source>
        <dbReference type="ARBA" id="ARBA00004127"/>
    </source>
</evidence>
<feature type="transmembrane region" description="Helical" evidence="9">
    <location>
        <begin position="83"/>
        <end position="104"/>
    </location>
</feature>